<dbReference type="RefSeq" id="WP_057814404.1">
    <property type="nucleotide sequence ID" value="NZ_CP040736.1"/>
</dbReference>
<dbReference type="AlphaFoldDB" id="A0A5B7T4I4"/>
<protein>
    <submittedName>
        <fullName evidence="1">Uncharacterized protein</fullName>
    </submittedName>
</protein>
<organism evidence="1 2">
    <name type="scientific">Companilactobacillus futsaii</name>
    <dbReference type="NCBI Taxonomy" id="938155"/>
    <lineage>
        <taxon>Bacteria</taxon>
        <taxon>Bacillati</taxon>
        <taxon>Bacillota</taxon>
        <taxon>Bacilli</taxon>
        <taxon>Lactobacillales</taxon>
        <taxon>Lactobacillaceae</taxon>
        <taxon>Companilactobacillus</taxon>
    </lineage>
</organism>
<dbReference type="EMBL" id="CP040736">
    <property type="protein sequence ID" value="QCX25061.1"/>
    <property type="molecule type" value="Genomic_DNA"/>
</dbReference>
<dbReference type="Proteomes" id="UP000310673">
    <property type="component" value="Chromosome"/>
</dbReference>
<reference evidence="1 2" key="1">
    <citation type="submission" date="2019-05" db="EMBL/GenBank/DDBJ databases">
        <title>Genome Sequence of Lactobacillus futsaii Y97, a Potential Probiotic Strain Isolated from the Futsai of Taiwan.</title>
        <authorList>
            <person name="Du X."/>
        </authorList>
    </citation>
    <scope>NUCLEOTIDE SEQUENCE [LARGE SCALE GENOMIC DNA]</scope>
    <source>
        <strain evidence="1 2">Y97</strain>
    </source>
</reference>
<evidence type="ECO:0000313" key="2">
    <source>
        <dbReference type="Proteomes" id="UP000310673"/>
    </source>
</evidence>
<evidence type="ECO:0000313" key="1">
    <source>
        <dbReference type="EMBL" id="QCX25061.1"/>
    </source>
</evidence>
<proteinExistence type="predicted"/>
<gene>
    <name evidence="1" type="ORF">FG051_08020</name>
</gene>
<accession>A0A5B7T4I4</accession>
<dbReference type="KEGG" id="lft:FG051_08020"/>
<sequence>MFGYFLQSALLKQWYDEDNCVDPLGTAGHFGHRAALIYAGPNVGLGINAKNSAFEADWNVDNISAQKQLYNYTGTNPNTKFISKDAVQ</sequence>
<name>A0A5B7T4I4_9LACO</name>
<dbReference type="STRING" id="1423818.FC88_GL000676"/>